<dbReference type="SUPFAM" id="SSF90209">
    <property type="entry name" value="Ran binding protein zinc finger-like"/>
    <property type="match status" value="1"/>
</dbReference>
<dbReference type="InterPro" id="IPR037855">
    <property type="entry name" value="Vps36"/>
</dbReference>
<keyword evidence="5" id="KW-0862">Zinc</keyword>
<dbReference type="InterPro" id="IPR001876">
    <property type="entry name" value="Znf_RanBP2"/>
</dbReference>
<comment type="function">
    <text evidence="7">Component of the ESCRT-II complex (endosomal sorting complex required for transport II), which is required for multivesicular body (MVB) formation and sorting of endosomal cargo proteins into MVBs.</text>
</comment>
<keyword evidence="6 7" id="KW-0653">Protein transport</keyword>
<dbReference type="Gene3D" id="2.30.30.380">
    <property type="entry name" value="Zn-finger domain of Sec23/24"/>
    <property type="match status" value="1"/>
</dbReference>
<reference evidence="9 10" key="1">
    <citation type="submission" date="2017-05" db="EMBL/GenBank/DDBJ databases">
        <title>The Genome Sequence of Candida krusei Ckrusei653.</title>
        <authorList>
            <person name="Cuomo C."/>
            <person name="Forche A."/>
            <person name="Young S."/>
            <person name="Abouelleil A."/>
            <person name="Cao P."/>
            <person name="Chapman S."/>
            <person name="Cusick C."/>
            <person name="Shea T."/>
            <person name="Nusbaum C."/>
            <person name="Birren B."/>
        </authorList>
    </citation>
    <scope>NUCLEOTIDE SEQUENCE [LARGE SCALE GENOMIC DNA]</scope>
    <source>
        <strain evidence="9 10">Ckrusei653</strain>
    </source>
</reference>
<evidence type="ECO:0000313" key="10">
    <source>
        <dbReference type="Proteomes" id="UP000195871"/>
    </source>
</evidence>
<evidence type="ECO:0000256" key="2">
    <source>
        <dbReference type="ARBA" id="ARBA00022448"/>
    </source>
</evidence>
<dbReference type="InterPro" id="IPR036388">
    <property type="entry name" value="WH-like_DNA-bd_sf"/>
</dbReference>
<gene>
    <name evidence="9" type="ORF">CAS74_000094</name>
</gene>
<dbReference type="InterPro" id="IPR021648">
    <property type="entry name" value="GLUE_dom"/>
</dbReference>
<organism evidence="9 10">
    <name type="scientific">Pichia kudriavzevii</name>
    <name type="common">Yeast</name>
    <name type="synonym">Issatchenkia orientalis</name>
    <dbReference type="NCBI Taxonomy" id="4909"/>
    <lineage>
        <taxon>Eukaryota</taxon>
        <taxon>Fungi</taxon>
        <taxon>Dikarya</taxon>
        <taxon>Ascomycota</taxon>
        <taxon>Saccharomycotina</taxon>
        <taxon>Pichiomycetes</taxon>
        <taxon>Pichiales</taxon>
        <taxon>Pichiaceae</taxon>
        <taxon>Pichia</taxon>
    </lineage>
</organism>
<sequence>MSTNQLNLFRSIYFERVGVTPGGRPKLDYDEYVIRIAFSTGLYQDDFKIKGYQNGRLYLTNRRVIFIEETSESESVGINILHIDQLDYYNGFLKSSPKIVLKLKHQPEVLSMKKSDRKMLSISWVCPICSFSNDFTTTLSNLDMMRSNGSSLPTCENCGISSTFELLKKSMAHKKQQETPGVVDLMTFNESECPKCTFINHPSMVQCEICGTDLPNLWSNSFVDSENNPLVSKSPINLMTLEPYKSIDLNVVKISFRKGGHSEVYEDLKRIIENNDEHSNKIKNEANLLESKQIGNFSSFKGIHGLANKSEQQNQEASLLLSKSLQDLEQLLSKAEELIDLSKKYQLLMKNMKPGGEKDINFTLLSESRKSVTKLQDIMQNDQIQKSINKTKNINSLNSLRKGKSTTKVSGMPLEYIKELSRSIYDFLTDENILDKNNGLVTMFELYSLYNNSRQVNLVTPEEFFGAVVKFEEIGDGLAVSKVSTVRKEYKNDADTIDGGAFIYVISKKNGSKDVNRKVFLTVSSNPGIRIMEIQAHIQVNYLILKSILNALVNDGSLTIDESIEGCTYWPNEILEANALNADVSTNNLSFPKCDSTMDKGEKADGLPKNSKITVTQNNNIGNSEWYKELRNLDFS</sequence>
<dbReference type="Pfam" id="PF16988">
    <property type="entry name" value="Vps36-NZF-N"/>
    <property type="match status" value="1"/>
</dbReference>
<dbReference type="InterPro" id="IPR036443">
    <property type="entry name" value="Znf_RanBP2_sf"/>
</dbReference>
<evidence type="ECO:0000313" key="9">
    <source>
        <dbReference type="EMBL" id="OUT23732.1"/>
    </source>
</evidence>
<dbReference type="Proteomes" id="UP000195871">
    <property type="component" value="Unassembled WGS sequence"/>
</dbReference>
<keyword evidence="4" id="KW-0863">Zinc-finger</keyword>
<comment type="similarity">
    <text evidence="1 7">Belongs to the VPS36 family.</text>
</comment>
<name>A0A1Z8JTH3_PICKU</name>
<dbReference type="PANTHER" id="PTHR13128">
    <property type="entry name" value="VACUOLAR PROTEIN-SORTING-ASSOCIATED PROTEIN 36"/>
    <property type="match status" value="1"/>
</dbReference>
<dbReference type="GO" id="GO:0043328">
    <property type="term" value="P:protein transport to vacuole involved in ubiquitin-dependent protein catabolic process via the multivesicular body sorting pathway"/>
    <property type="evidence" value="ECO:0007669"/>
    <property type="project" value="UniProtKB-UniRule"/>
</dbReference>
<dbReference type="InterPro" id="IPR011993">
    <property type="entry name" value="PH-like_dom_sf"/>
</dbReference>
<evidence type="ECO:0000256" key="6">
    <source>
        <dbReference type="ARBA" id="ARBA00022927"/>
    </source>
</evidence>
<comment type="caution">
    <text evidence="9">The sequence shown here is derived from an EMBL/GenBank/DDBJ whole genome shotgun (WGS) entry which is preliminary data.</text>
</comment>
<dbReference type="Gene3D" id="2.30.29.30">
    <property type="entry name" value="Pleckstrin-homology domain (PH domain)/Phosphotyrosine-binding domain (PTB)"/>
    <property type="match status" value="1"/>
</dbReference>
<dbReference type="VEuPathDB" id="FungiDB:C5L36_0C00960"/>
<evidence type="ECO:0000256" key="3">
    <source>
        <dbReference type="ARBA" id="ARBA00022723"/>
    </source>
</evidence>
<dbReference type="PROSITE" id="PS51495">
    <property type="entry name" value="GLUE"/>
    <property type="match status" value="1"/>
</dbReference>
<proteinExistence type="inferred from homology"/>
<evidence type="ECO:0000256" key="4">
    <source>
        <dbReference type="ARBA" id="ARBA00022771"/>
    </source>
</evidence>
<dbReference type="GO" id="GO:0000814">
    <property type="term" value="C:ESCRT II complex"/>
    <property type="evidence" value="ECO:0007669"/>
    <property type="project" value="UniProtKB-UniRule"/>
</dbReference>
<dbReference type="SUPFAM" id="SSF50729">
    <property type="entry name" value="PH domain-like"/>
    <property type="match status" value="1"/>
</dbReference>
<protein>
    <recommendedName>
        <fullName evidence="7">Vacuolar protein-sorting-associated protein 36</fullName>
    </recommendedName>
    <alternativeName>
        <fullName evidence="7">ESCRT-II complex subunit VPS36</fullName>
    </alternativeName>
</protein>
<evidence type="ECO:0000259" key="8">
    <source>
        <dbReference type="PROSITE" id="PS51495"/>
    </source>
</evidence>
<keyword evidence="3" id="KW-0479">Metal-binding</keyword>
<keyword evidence="2 7" id="KW-0813">Transport</keyword>
<dbReference type="Pfam" id="PF11605">
    <property type="entry name" value="Vps36_ESCRT-II"/>
    <property type="match status" value="1"/>
</dbReference>
<dbReference type="SUPFAM" id="SSF46785">
    <property type="entry name" value="Winged helix' DNA-binding domain"/>
    <property type="match status" value="2"/>
</dbReference>
<dbReference type="InterPro" id="IPR040608">
    <property type="entry name" value="Snf8/Vps36"/>
</dbReference>
<dbReference type="EMBL" id="NHMM01000001">
    <property type="protein sequence ID" value="OUT23732.1"/>
    <property type="molecule type" value="Genomic_DNA"/>
</dbReference>
<evidence type="ECO:0000256" key="7">
    <source>
        <dbReference type="RuleBase" id="RU367095"/>
    </source>
</evidence>
<dbReference type="Gene3D" id="1.10.10.10">
    <property type="entry name" value="Winged helix-like DNA-binding domain superfamily/Winged helix DNA-binding domain"/>
    <property type="match status" value="1"/>
</dbReference>
<accession>A0A1Z8JTH3</accession>
<evidence type="ECO:0000256" key="5">
    <source>
        <dbReference type="ARBA" id="ARBA00022833"/>
    </source>
</evidence>
<dbReference type="PANTHER" id="PTHR13128:SF12">
    <property type="entry name" value="VACUOLAR PROTEIN-SORTING-ASSOCIATED PROTEIN 36"/>
    <property type="match status" value="1"/>
</dbReference>
<dbReference type="Pfam" id="PF04157">
    <property type="entry name" value="EAP30"/>
    <property type="match status" value="1"/>
</dbReference>
<feature type="domain" description="GLUE N-terminal" evidence="8">
    <location>
        <begin position="17"/>
        <end position="284"/>
    </location>
</feature>
<dbReference type="GO" id="GO:0031902">
    <property type="term" value="C:late endosome membrane"/>
    <property type="evidence" value="ECO:0007669"/>
    <property type="project" value="UniProtKB-UniRule"/>
</dbReference>
<dbReference type="AlphaFoldDB" id="A0A1Z8JTH3"/>
<evidence type="ECO:0000256" key="1">
    <source>
        <dbReference type="ARBA" id="ARBA00009697"/>
    </source>
</evidence>
<dbReference type="GO" id="GO:0008270">
    <property type="term" value="F:zinc ion binding"/>
    <property type="evidence" value="ECO:0007669"/>
    <property type="project" value="UniProtKB-KW"/>
</dbReference>
<dbReference type="InterPro" id="IPR031558">
    <property type="entry name" value="Vps36-NZF-N"/>
</dbReference>
<dbReference type="SMART" id="SM00547">
    <property type="entry name" value="ZnF_RBZ"/>
    <property type="match status" value="1"/>
</dbReference>
<comment type="subunit">
    <text evidence="7">Component of the endosomal sorting complex required for transport II (ESCRT-II).</text>
</comment>
<keyword evidence="7" id="KW-0963">Cytoplasm</keyword>
<dbReference type="InterPro" id="IPR036390">
    <property type="entry name" value="WH_DNA-bd_sf"/>
</dbReference>
<comment type="subcellular location">
    <subcellularLocation>
        <location evidence="7">Cytoplasm</location>
    </subcellularLocation>
    <subcellularLocation>
        <location evidence="7">Endosome</location>
    </subcellularLocation>
</comment>
<dbReference type="GO" id="GO:0032266">
    <property type="term" value="F:phosphatidylinositol-3-phosphate binding"/>
    <property type="evidence" value="ECO:0007669"/>
    <property type="project" value="UniProtKB-UniRule"/>
</dbReference>
<keyword evidence="7" id="KW-0967">Endosome</keyword>
<dbReference type="GO" id="GO:0043130">
    <property type="term" value="F:ubiquitin binding"/>
    <property type="evidence" value="ECO:0007669"/>
    <property type="project" value="UniProtKB-UniRule"/>
</dbReference>